<dbReference type="PANTHER" id="PTHR48022:SF35">
    <property type="entry name" value="MAJOR FACILITATOR SUPERFAMILY (MFS) PROFILE DOMAIN-CONTAINING PROTEIN"/>
    <property type="match status" value="1"/>
</dbReference>
<dbReference type="InterPro" id="IPR003663">
    <property type="entry name" value="Sugar/inositol_transpt"/>
</dbReference>
<dbReference type="PROSITE" id="PS00216">
    <property type="entry name" value="SUGAR_TRANSPORT_1"/>
    <property type="match status" value="2"/>
</dbReference>
<evidence type="ECO:0000259" key="9">
    <source>
        <dbReference type="PROSITE" id="PS50850"/>
    </source>
</evidence>
<dbReference type="InterPro" id="IPR050360">
    <property type="entry name" value="MFS_Sugar_Transporters"/>
</dbReference>
<feature type="transmembrane region" description="Helical" evidence="8">
    <location>
        <begin position="439"/>
        <end position="458"/>
    </location>
</feature>
<feature type="transmembrane region" description="Helical" evidence="8">
    <location>
        <begin position="300"/>
        <end position="321"/>
    </location>
</feature>
<feature type="transmembrane region" description="Helical" evidence="8">
    <location>
        <begin position="144"/>
        <end position="160"/>
    </location>
</feature>
<dbReference type="InterPro" id="IPR005828">
    <property type="entry name" value="MFS_sugar_transport-like"/>
</dbReference>
<dbReference type="InParanoid" id="A0A5J5EDY7"/>
<dbReference type="AlphaFoldDB" id="A0A5J5EDY7"/>
<evidence type="ECO:0000256" key="4">
    <source>
        <dbReference type="ARBA" id="ARBA00022692"/>
    </source>
</evidence>
<dbReference type="PROSITE" id="PS50850">
    <property type="entry name" value="MFS"/>
    <property type="match status" value="1"/>
</dbReference>
<dbReference type="InterPro" id="IPR005829">
    <property type="entry name" value="Sugar_transporter_CS"/>
</dbReference>
<dbReference type="FunFam" id="1.20.1250.20:FF:000026">
    <property type="entry name" value="MFS quinate transporter QutD"/>
    <property type="match status" value="1"/>
</dbReference>
<keyword evidence="6 8" id="KW-0472">Membrane</keyword>
<evidence type="ECO:0000256" key="1">
    <source>
        <dbReference type="ARBA" id="ARBA00004141"/>
    </source>
</evidence>
<dbReference type="PANTHER" id="PTHR48022">
    <property type="entry name" value="PLASTIDIC GLUCOSE TRANSPORTER 4"/>
    <property type="match status" value="1"/>
</dbReference>
<dbReference type="SUPFAM" id="SSF103473">
    <property type="entry name" value="MFS general substrate transporter"/>
    <property type="match status" value="1"/>
</dbReference>
<name>A0A5J5EDY7_9PEZI</name>
<keyword evidence="3 7" id="KW-0813">Transport</keyword>
<dbReference type="OrthoDB" id="4142200at2759"/>
<dbReference type="PROSITE" id="PS00217">
    <property type="entry name" value="SUGAR_TRANSPORT_2"/>
    <property type="match status" value="1"/>
</dbReference>
<evidence type="ECO:0000256" key="8">
    <source>
        <dbReference type="SAM" id="Phobius"/>
    </source>
</evidence>
<feature type="domain" description="Major facilitator superfamily (MFS) profile" evidence="9">
    <location>
        <begin position="10"/>
        <end position="464"/>
    </location>
</feature>
<evidence type="ECO:0000256" key="5">
    <source>
        <dbReference type="ARBA" id="ARBA00022989"/>
    </source>
</evidence>
<feature type="transmembrane region" description="Helical" evidence="8">
    <location>
        <begin position="50"/>
        <end position="71"/>
    </location>
</feature>
<feature type="transmembrane region" description="Helical" evidence="8">
    <location>
        <begin position="180"/>
        <end position="199"/>
    </location>
</feature>
<feature type="transmembrane region" description="Helical" evidence="8">
    <location>
        <begin position="78"/>
        <end position="97"/>
    </location>
</feature>
<dbReference type="EMBL" id="VXIS01000539">
    <property type="protein sequence ID" value="KAA8892948.1"/>
    <property type="molecule type" value="Genomic_DNA"/>
</dbReference>
<evidence type="ECO:0000313" key="10">
    <source>
        <dbReference type="EMBL" id="KAA8892948.1"/>
    </source>
</evidence>
<feature type="transmembrane region" description="Helical" evidence="8">
    <location>
        <begin position="103"/>
        <end position="124"/>
    </location>
</feature>
<feature type="transmembrane region" description="Helical" evidence="8">
    <location>
        <begin position="328"/>
        <end position="351"/>
    </location>
</feature>
<proteinExistence type="inferred from homology"/>
<evidence type="ECO:0000256" key="2">
    <source>
        <dbReference type="ARBA" id="ARBA00010992"/>
    </source>
</evidence>
<dbReference type="InterPro" id="IPR020846">
    <property type="entry name" value="MFS_dom"/>
</dbReference>
<organism evidence="10 11">
    <name type="scientific">Sphaerosporella brunnea</name>
    <dbReference type="NCBI Taxonomy" id="1250544"/>
    <lineage>
        <taxon>Eukaryota</taxon>
        <taxon>Fungi</taxon>
        <taxon>Dikarya</taxon>
        <taxon>Ascomycota</taxon>
        <taxon>Pezizomycotina</taxon>
        <taxon>Pezizomycetes</taxon>
        <taxon>Pezizales</taxon>
        <taxon>Pyronemataceae</taxon>
        <taxon>Sphaerosporella</taxon>
    </lineage>
</organism>
<comment type="similarity">
    <text evidence="2 7">Belongs to the major facilitator superfamily. Sugar transporter (TC 2.A.1.1) family.</text>
</comment>
<comment type="caution">
    <text evidence="10">The sequence shown here is derived from an EMBL/GenBank/DDBJ whole genome shotgun (WGS) entry which is preliminary data.</text>
</comment>
<keyword evidence="5 8" id="KW-1133">Transmembrane helix</keyword>
<dbReference type="InterPro" id="IPR036259">
    <property type="entry name" value="MFS_trans_sf"/>
</dbReference>
<dbReference type="Gene3D" id="1.20.1250.20">
    <property type="entry name" value="MFS general substrate transporter like domains"/>
    <property type="match status" value="1"/>
</dbReference>
<gene>
    <name evidence="10" type="ORF">FN846DRAFT_981136</name>
</gene>
<sequence length="517" mass="56637">MKKVSNIYAISAFAAIGGGLFGFDISSMSGVLGTNAYKNYFNNPLGDRQGGITCAMPAGSFVGSLASSWISDRWGRKVAIQIGAVIWIIGSVIQCAAQDVGMLVVGRIIAGLCVGIASSVVPVYQAELAPKELRGRMVSMQQWAITWGILIQYFIQYGASFYDGGPNNPTQGPGAFRIPWAIQIVPAIILFFGLFFFPYSPRWLAAKDRWEEALRVLADVHGKGDAADPKVLAEYKEIEDAIRLEREAATSSYAELVKPRMLKRVVLGMSVQMWSQLCGMNIMMYYIVYVMQGAGINDPLLSASIQYIINVVMTVPALIYIDKLGRRPALIVGSFLMMTWLFITGAIQGAYGEPVTDPSQPITWHMVNKVSQAKAVTACSYLFVATFATTWGPVSWTMPSEVFPHKVRAKAVALSTASNWAWNCGLAFAVPPLLRSINWKMYMIFAAFNGAACIHMFLTAPETKGKTLEEMDIVFDSGIPAWRSVPKGSRLDELSKDIEEGKLKVSVGAMVEEKETM</sequence>
<dbReference type="Proteomes" id="UP000326924">
    <property type="component" value="Unassembled WGS sequence"/>
</dbReference>
<dbReference type="GO" id="GO:0016020">
    <property type="term" value="C:membrane"/>
    <property type="evidence" value="ECO:0007669"/>
    <property type="project" value="UniProtKB-SubCell"/>
</dbReference>
<feature type="transmembrane region" description="Helical" evidence="8">
    <location>
        <begin position="7"/>
        <end position="30"/>
    </location>
</feature>
<dbReference type="NCBIfam" id="TIGR00879">
    <property type="entry name" value="SP"/>
    <property type="match status" value="1"/>
</dbReference>
<evidence type="ECO:0000256" key="7">
    <source>
        <dbReference type="RuleBase" id="RU003346"/>
    </source>
</evidence>
<dbReference type="GO" id="GO:0005351">
    <property type="term" value="F:carbohydrate:proton symporter activity"/>
    <property type="evidence" value="ECO:0007669"/>
    <property type="project" value="TreeGrafter"/>
</dbReference>
<accession>A0A5J5EDY7</accession>
<dbReference type="Pfam" id="PF00083">
    <property type="entry name" value="Sugar_tr"/>
    <property type="match status" value="1"/>
</dbReference>
<evidence type="ECO:0000256" key="6">
    <source>
        <dbReference type="ARBA" id="ARBA00023136"/>
    </source>
</evidence>
<keyword evidence="4 8" id="KW-0812">Transmembrane</keyword>
<evidence type="ECO:0000313" key="11">
    <source>
        <dbReference type="Proteomes" id="UP000326924"/>
    </source>
</evidence>
<dbReference type="PRINTS" id="PR00171">
    <property type="entry name" value="SUGRTRNSPORT"/>
</dbReference>
<dbReference type="CDD" id="cd17356">
    <property type="entry name" value="MFS_HXT"/>
    <property type="match status" value="1"/>
</dbReference>
<feature type="transmembrane region" description="Helical" evidence="8">
    <location>
        <begin position="265"/>
        <end position="288"/>
    </location>
</feature>
<keyword evidence="11" id="KW-1185">Reference proteome</keyword>
<evidence type="ECO:0000256" key="3">
    <source>
        <dbReference type="ARBA" id="ARBA00022448"/>
    </source>
</evidence>
<comment type="subcellular location">
    <subcellularLocation>
        <location evidence="1">Membrane</location>
        <topology evidence="1">Multi-pass membrane protein</topology>
    </subcellularLocation>
</comment>
<reference evidence="10 11" key="1">
    <citation type="submission" date="2019-09" db="EMBL/GenBank/DDBJ databases">
        <title>Draft genome of the ectomycorrhizal ascomycete Sphaerosporella brunnea.</title>
        <authorList>
            <consortium name="DOE Joint Genome Institute"/>
            <person name="Benucci G.M."/>
            <person name="Marozzi G."/>
            <person name="Antonielli L."/>
            <person name="Sanchez S."/>
            <person name="Marco P."/>
            <person name="Wang X."/>
            <person name="Falini L.B."/>
            <person name="Barry K."/>
            <person name="Haridas S."/>
            <person name="Lipzen A."/>
            <person name="Labutti K."/>
            <person name="Grigoriev I.V."/>
            <person name="Murat C."/>
            <person name="Martin F."/>
            <person name="Albertini E."/>
            <person name="Donnini D."/>
            <person name="Bonito G."/>
        </authorList>
    </citation>
    <scope>NUCLEOTIDE SEQUENCE [LARGE SCALE GENOMIC DNA]</scope>
    <source>
        <strain evidence="10 11">Sb_GMNB300</strain>
    </source>
</reference>
<protein>
    <submittedName>
        <fullName evidence="10">General substrate transporter</fullName>
    </submittedName>
</protein>